<reference evidence="1 2" key="1">
    <citation type="submission" date="2024-04" db="EMBL/GenBank/DDBJ databases">
        <title>Methanococcoides sp. LMO-2.</title>
        <authorList>
            <person name="Liang L."/>
        </authorList>
    </citation>
    <scope>NUCLEOTIDE SEQUENCE [LARGE SCALE GENOMIC DNA]</scope>
    <source>
        <strain evidence="1 2">LMO-2</strain>
    </source>
</reference>
<evidence type="ECO:0000313" key="2">
    <source>
        <dbReference type="Proteomes" id="UP001396646"/>
    </source>
</evidence>
<gene>
    <name evidence="1" type="ORF">WOA13_02245</name>
</gene>
<dbReference type="EMBL" id="JBCAUS010000002">
    <property type="protein sequence ID" value="MEL4304661.1"/>
    <property type="molecule type" value="Genomic_DNA"/>
</dbReference>
<evidence type="ECO:0000313" key="1">
    <source>
        <dbReference type="EMBL" id="MEL4304661.1"/>
    </source>
</evidence>
<proteinExistence type="predicted"/>
<sequence length="81" mass="9426">MKSEHVKGTPFDYSDDKVTVYFEIADKQSTKEIMDNMSFIDSIKDLEHGFEVKIAIQQIPEVIRYLSRENIAIYAVIPKKE</sequence>
<protein>
    <submittedName>
        <fullName evidence="1">Uncharacterized protein</fullName>
    </submittedName>
</protein>
<dbReference type="Proteomes" id="UP001396646">
    <property type="component" value="Unassembled WGS sequence"/>
</dbReference>
<keyword evidence="2" id="KW-1185">Reference proteome</keyword>
<comment type="caution">
    <text evidence="1">The sequence shown here is derived from an EMBL/GenBank/DDBJ whole genome shotgun (WGS) entry which is preliminary data.</text>
</comment>
<dbReference type="RefSeq" id="WP_342126371.1">
    <property type="nucleotide sequence ID" value="NZ_JBCAUS010000002.1"/>
</dbReference>
<name>A0ABU9KRI5_9EURY</name>
<accession>A0ABU9KRI5</accession>
<organism evidence="1 2">
    <name type="scientific">Methanococcoides cohabitans</name>
    <dbReference type="NCBI Taxonomy" id="3136559"/>
    <lineage>
        <taxon>Archaea</taxon>
        <taxon>Methanobacteriati</taxon>
        <taxon>Methanobacteriota</taxon>
        <taxon>Stenosarchaea group</taxon>
        <taxon>Methanomicrobia</taxon>
        <taxon>Methanosarcinales</taxon>
        <taxon>Methanosarcinaceae</taxon>
        <taxon>Methanococcoides</taxon>
    </lineage>
</organism>